<feature type="compositionally biased region" description="Polar residues" evidence="2">
    <location>
        <begin position="749"/>
        <end position="763"/>
    </location>
</feature>
<feature type="region of interest" description="Disordered" evidence="2">
    <location>
        <begin position="587"/>
        <end position="628"/>
    </location>
</feature>
<dbReference type="InterPro" id="IPR011990">
    <property type="entry name" value="TPR-like_helical_dom_sf"/>
</dbReference>
<evidence type="ECO:0000313" key="3">
    <source>
        <dbReference type="EMBL" id="KAL3623975.1"/>
    </source>
</evidence>
<name>A0ABD3C2H4_9LAMI</name>
<keyword evidence="4" id="KW-1185">Reference proteome</keyword>
<dbReference type="InterPro" id="IPR039740">
    <property type="entry name" value="CNOT10"/>
</dbReference>
<evidence type="ECO:0008006" key="5">
    <source>
        <dbReference type="Google" id="ProtNLM"/>
    </source>
</evidence>
<feature type="compositionally biased region" description="Polar residues" evidence="2">
    <location>
        <begin position="614"/>
        <end position="628"/>
    </location>
</feature>
<reference evidence="4" key="1">
    <citation type="journal article" date="2024" name="IScience">
        <title>Strigolactones Initiate the Formation of Haustorium-like Structures in Castilleja.</title>
        <authorList>
            <person name="Buerger M."/>
            <person name="Peterson D."/>
            <person name="Chory J."/>
        </authorList>
    </citation>
    <scope>NUCLEOTIDE SEQUENCE [LARGE SCALE GENOMIC DNA]</scope>
</reference>
<dbReference type="SUPFAM" id="SSF48452">
    <property type="entry name" value="TPR-like"/>
    <property type="match status" value="2"/>
</dbReference>
<accession>A0ABD3C2H4</accession>
<gene>
    <name evidence="3" type="ORF">CASFOL_032791</name>
</gene>
<evidence type="ECO:0000256" key="2">
    <source>
        <dbReference type="SAM" id="MobiDB-lite"/>
    </source>
</evidence>
<sequence>MVEDDVVAGLATEATKLFKGGKFGDCLRSLHELLQKKKNDPKVRHNIAIAEIFQDGCSDPKRLIEALGNIQGIFLPFITSGEHNNSPSHFFWKQCEELNHTSGEHLEASSNDGRKLMAGMKGTNNSPHQFSSSSVVCSNEFDPYVAIFNIAFVWFHLHNYAESFSYLDTLYQNIEPIDEVTALRICLLLLDVALLSHHASRSADVISYMEKILHVYSLTSQIENGTAAQQQSSLVFKSASLPSNPTTADSSHSDSVVAANTLENPLSRTLSEEALEDESLQLLSSLDISGQQNLQRLSGIASSNDLLRGQAKESLSPVDLRLKLHLYKVRFFLLTRNHKAAKREVKMAMNLAHGKVYPLALYLKSRLEYSRRNHDKAIKLLNASGNHTETDIFSMYYNNLGCINFQMGKHHTSGVYFHKALKNCSLSRKEKPLKFLTMSQDKSLLITYNCGMYSFACGRPLSAVHCFEMANSVFYDRPLMWLRIAECCLMALEKELKTFDSSAIGVTVIGKGKWRYLALNGNSSNGQSGHVKKDDSSAGDAKKPELSLTRARQCLVKALCLLNSYQAKYSSSDSIPSVESKELGETTFTNHQNGGDPKEPNVSSGSSQVNSNGEGTEQKSGNNHSASSLQSSITDYENICMKENHMMKQAVLADLAYVDLTLEDPLIALTAAKSLLELPECSKIYIFLGTMYAAEALLLLNQPKQAAEHLMKYISSSGNDVEFPYNREDCEKWEGKKLVDNDDSKGGPITSSPDKSQASSLFSSPEEVRGTIRANLAANFALMGELEQAEQYLKKALSDIPKSRKAILTGIYLDVKLGKKEEALKKLRQHGGFTKFLPR</sequence>
<feature type="compositionally biased region" description="Basic and acidic residues" evidence="2">
    <location>
        <begin position="531"/>
        <end position="544"/>
    </location>
</feature>
<organism evidence="3 4">
    <name type="scientific">Castilleja foliolosa</name>
    <dbReference type="NCBI Taxonomy" id="1961234"/>
    <lineage>
        <taxon>Eukaryota</taxon>
        <taxon>Viridiplantae</taxon>
        <taxon>Streptophyta</taxon>
        <taxon>Embryophyta</taxon>
        <taxon>Tracheophyta</taxon>
        <taxon>Spermatophyta</taxon>
        <taxon>Magnoliopsida</taxon>
        <taxon>eudicotyledons</taxon>
        <taxon>Gunneridae</taxon>
        <taxon>Pentapetalae</taxon>
        <taxon>asterids</taxon>
        <taxon>lamiids</taxon>
        <taxon>Lamiales</taxon>
        <taxon>Orobanchaceae</taxon>
        <taxon>Pedicularideae</taxon>
        <taxon>Castillejinae</taxon>
        <taxon>Castilleja</taxon>
    </lineage>
</organism>
<proteinExistence type="inferred from homology"/>
<dbReference type="Gene3D" id="1.25.40.10">
    <property type="entry name" value="Tetratricopeptide repeat domain"/>
    <property type="match status" value="2"/>
</dbReference>
<feature type="compositionally biased region" description="Low complexity" evidence="2">
    <location>
        <begin position="601"/>
        <end position="613"/>
    </location>
</feature>
<dbReference type="PANTHER" id="PTHR12979:SF5">
    <property type="entry name" value="CCR4-NOT TRANSCRIPTION COMPLEX SUBUNIT 10"/>
    <property type="match status" value="1"/>
</dbReference>
<protein>
    <recommendedName>
        <fullName evidence="5">CCR4-NOT transcription complex subunit 10</fullName>
    </recommendedName>
</protein>
<feature type="region of interest" description="Disordered" evidence="2">
    <location>
        <begin position="525"/>
        <end position="544"/>
    </location>
</feature>
<dbReference type="EMBL" id="JAVIJP010000054">
    <property type="protein sequence ID" value="KAL3623975.1"/>
    <property type="molecule type" value="Genomic_DNA"/>
</dbReference>
<dbReference type="PANTHER" id="PTHR12979">
    <property type="entry name" value="CCR4-NOT TRANSCRIPTION COMPLEX SUBUNIT 10"/>
    <property type="match status" value="1"/>
</dbReference>
<feature type="region of interest" description="Disordered" evidence="2">
    <location>
        <begin position="737"/>
        <end position="764"/>
    </location>
</feature>
<dbReference type="AlphaFoldDB" id="A0ABD3C2H4"/>
<comment type="caution">
    <text evidence="3">The sequence shown here is derived from an EMBL/GenBank/DDBJ whole genome shotgun (WGS) entry which is preliminary data.</text>
</comment>
<evidence type="ECO:0000256" key="1">
    <source>
        <dbReference type="ARBA" id="ARBA00010080"/>
    </source>
</evidence>
<dbReference type="Proteomes" id="UP001632038">
    <property type="component" value="Unassembled WGS sequence"/>
</dbReference>
<evidence type="ECO:0000313" key="4">
    <source>
        <dbReference type="Proteomes" id="UP001632038"/>
    </source>
</evidence>
<comment type="similarity">
    <text evidence="1">Belongs to the CNOT10 family.</text>
</comment>